<accession>A0ABQ0GCB6</accession>
<name>A0ABQ0GCB6_9PEZI</name>
<keyword evidence="2" id="KW-1185">Reference proteome</keyword>
<dbReference type="RefSeq" id="XP_070917137.1">
    <property type="nucleotide sequence ID" value="XM_071061036.1"/>
</dbReference>
<organism evidence="1 2">
    <name type="scientific">Madurella fahalii</name>
    <dbReference type="NCBI Taxonomy" id="1157608"/>
    <lineage>
        <taxon>Eukaryota</taxon>
        <taxon>Fungi</taxon>
        <taxon>Dikarya</taxon>
        <taxon>Ascomycota</taxon>
        <taxon>Pezizomycotina</taxon>
        <taxon>Sordariomycetes</taxon>
        <taxon>Sordariomycetidae</taxon>
        <taxon>Sordariales</taxon>
        <taxon>Sordariales incertae sedis</taxon>
        <taxon>Madurella</taxon>
    </lineage>
</organism>
<evidence type="ECO:0000313" key="1">
    <source>
        <dbReference type="EMBL" id="GAB1315406.1"/>
    </source>
</evidence>
<comment type="caution">
    <text evidence="1">The sequence shown here is derived from an EMBL/GenBank/DDBJ whole genome shotgun (WGS) entry which is preliminary data.</text>
</comment>
<proteinExistence type="predicted"/>
<reference evidence="1 2" key="1">
    <citation type="submission" date="2024-09" db="EMBL/GenBank/DDBJ databases">
        <title>Itraconazole resistance in Madurella fahalii resulting from another homologue of gene encoding cytochrome P450 14-alpha sterol demethylase (CYP51).</title>
        <authorList>
            <person name="Yoshioka I."/>
            <person name="Fahal A.H."/>
            <person name="Kaneko S."/>
            <person name="Yaguchi T."/>
        </authorList>
    </citation>
    <scope>NUCLEOTIDE SEQUENCE [LARGE SCALE GENOMIC DNA]</scope>
    <source>
        <strain evidence="1 2">IFM 68171</strain>
    </source>
</reference>
<gene>
    <name evidence="1" type="ORF">MFIFM68171_05616</name>
</gene>
<dbReference type="GeneID" id="98176359"/>
<evidence type="ECO:0000313" key="2">
    <source>
        <dbReference type="Proteomes" id="UP001628179"/>
    </source>
</evidence>
<dbReference type="EMBL" id="BAAFSV010000003">
    <property type="protein sequence ID" value="GAB1315406.1"/>
    <property type="molecule type" value="Genomic_DNA"/>
</dbReference>
<dbReference type="Proteomes" id="UP001628179">
    <property type="component" value="Unassembled WGS sequence"/>
</dbReference>
<protein>
    <submittedName>
        <fullName evidence="1">Uncharacterized protein</fullName>
    </submittedName>
</protein>
<sequence length="159" mass="18135">MRNELDGRPDAIRIMIHGPFHTPTERDLLADHGIESVTDREAIMAIDRRSAIVDVMSTVPIMDVIADFPEKPAIILTNRFAVSHVSRGLASSRAWAFMQSYKMNPLCTNLKFGTDIPIFDIYFRKDPRNRFSLAFLDSVMSYDTAVLLEEEELERSVED</sequence>